<sequence>MTVKKSLITRILIEGDQALLSRLCEAAEAAGEVEIVRQPEKSLVMTKARDSVSEQPFYLGEVLVTECTVSIRGAYGFGVLMGEDAERAYQLAVVDAAYHAGLPLTADWEALLVAEERNIRMRHRQEEVGVMRTQVQFDTTEEYYGKR</sequence>
<protein>
    <submittedName>
        <fullName evidence="1">Phosphonate C-P lyase system protein PhnG</fullName>
    </submittedName>
</protein>
<name>A0A5C4SX88_9BACL</name>
<organism evidence="1 2">
    <name type="scientific">Paenibacillus hemerocallicola</name>
    <dbReference type="NCBI Taxonomy" id="1172614"/>
    <lineage>
        <taxon>Bacteria</taxon>
        <taxon>Bacillati</taxon>
        <taxon>Bacillota</taxon>
        <taxon>Bacilli</taxon>
        <taxon>Bacillales</taxon>
        <taxon>Paenibacillaceae</taxon>
        <taxon>Paenibacillus</taxon>
    </lineage>
</organism>
<dbReference type="Pfam" id="PF06754">
    <property type="entry name" value="PhnG"/>
    <property type="match status" value="1"/>
</dbReference>
<evidence type="ECO:0000313" key="1">
    <source>
        <dbReference type="EMBL" id="TNJ59296.1"/>
    </source>
</evidence>
<keyword evidence="2" id="KW-1185">Reference proteome</keyword>
<reference evidence="1 2" key="1">
    <citation type="submission" date="2019-05" db="EMBL/GenBank/DDBJ databases">
        <title>We sequenced the genome of Paenibacillus hemerocallicola KCTC 33185 for further insight into its adaptation and study the phylogeny of Paenibacillus.</title>
        <authorList>
            <person name="Narsing Rao M.P."/>
        </authorList>
    </citation>
    <scope>NUCLEOTIDE SEQUENCE [LARGE SCALE GENOMIC DNA]</scope>
    <source>
        <strain evidence="1 2">KCTC 33185</strain>
    </source>
</reference>
<evidence type="ECO:0000313" key="2">
    <source>
        <dbReference type="Proteomes" id="UP000307943"/>
    </source>
</evidence>
<dbReference type="Proteomes" id="UP000307943">
    <property type="component" value="Unassembled WGS sequence"/>
</dbReference>
<dbReference type="GO" id="GO:0015716">
    <property type="term" value="P:organic phosphonate transport"/>
    <property type="evidence" value="ECO:0007669"/>
    <property type="project" value="InterPro"/>
</dbReference>
<dbReference type="GO" id="GO:0016829">
    <property type="term" value="F:lyase activity"/>
    <property type="evidence" value="ECO:0007669"/>
    <property type="project" value="UniProtKB-KW"/>
</dbReference>
<accession>A0A5C4SX88</accession>
<keyword evidence="1" id="KW-0456">Lyase</keyword>
<dbReference type="GO" id="GO:0019634">
    <property type="term" value="P:organic phosphonate metabolic process"/>
    <property type="evidence" value="ECO:0007669"/>
    <property type="project" value="InterPro"/>
</dbReference>
<comment type="caution">
    <text evidence="1">The sequence shown here is derived from an EMBL/GenBank/DDBJ whole genome shotgun (WGS) entry which is preliminary data.</text>
</comment>
<gene>
    <name evidence="1" type="primary">phnG</name>
    <name evidence="1" type="ORF">FE784_37485</name>
</gene>
<dbReference type="OrthoDB" id="3182891at2"/>
<dbReference type="AlphaFoldDB" id="A0A5C4SX88"/>
<proteinExistence type="predicted"/>
<dbReference type="EMBL" id="VDCQ01000094">
    <property type="protein sequence ID" value="TNJ59296.1"/>
    <property type="molecule type" value="Genomic_DNA"/>
</dbReference>
<dbReference type="InterPro" id="IPR009609">
    <property type="entry name" value="Phosphonate_metab_PhnG"/>
</dbReference>
<dbReference type="NCBIfam" id="TIGR03293">
    <property type="entry name" value="PhnG_redo"/>
    <property type="match status" value="1"/>
</dbReference>